<dbReference type="GO" id="GO:0003735">
    <property type="term" value="F:structural constituent of ribosome"/>
    <property type="evidence" value="ECO:0007669"/>
    <property type="project" value="InterPro"/>
</dbReference>
<evidence type="ECO:0000256" key="4">
    <source>
        <dbReference type="ARBA" id="ARBA00023274"/>
    </source>
</evidence>
<evidence type="ECO:0000256" key="1">
    <source>
        <dbReference type="ARBA" id="ARBA00005589"/>
    </source>
</evidence>
<evidence type="ECO:0000256" key="6">
    <source>
        <dbReference type="ARBA" id="ARBA00035365"/>
    </source>
</evidence>
<evidence type="ECO:0000256" key="5">
    <source>
        <dbReference type="ARBA" id="ARBA00035170"/>
    </source>
</evidence>
<dbReference type="GO" id="GO:0022627">
    <property type="term" value="C:cytosolic small ribosomal subunit"/>
    <property type="evidence" value="ECO:0007669"/>
    <property type="project" value="TreeGrafter"/>
</dbReference>
<dbReference type="GO" id="GO:0006412">
    <property type="term" value="P:translation"/>
    <property type="evidence" value="ECO:0007669"/>
    <property type="project" value="InterPro"/>
</dbReference>
<dbReference type="Gene3D" id="4.10.640.10">
    <property type="entry name" value="Ribosomal protein S18"/>
    <property type="match status" value="1"/>
</dbReference>
<comment type="similarity">
    <text evidence="2">Belongs to the bacterial ribosomal protein bS6 family.</text>
</comment>
<dbReference type="Gene3D" id="3.30.70.60">
    <property type="match status" value="1"/>
</dbReference>
<dbReference type="Pfam" id="PF01084">
    <property type="entry name" value="Ribosomal_S18"/>
    <property type="match status" value="1"/>
</dbReference>
<dbReference type="PRINTS" id="PR00974">
    <property type="entry name" value="RIBOSOMALS18"/>
</dbReference>
<comment type="similarity">
    <text evidence="1 7">Belongs to the bacterial ribosomal protein bS18 family.</text>
</comment>
<dbReference type="CDD" id="cd00473">
    <property type="entry name" value="bS6"/>
    <property type="match status" value="1"/>
</dbReference>
<gene>
    <name evidence="8" type="ORF">CTOB1V02_LOCUS11273</name>
</gene>
<reference evidence="8" key="1">
    <citation type="submission" date="2020-11" db="EMBL/GenBank/DDBJ databases">
        <authorList>
            <person name="Tran Van P."/>
        </authorList>
    </citation>
    <scope>NUCLEOTIDE SEQUENCE</scope>
</reference>
<evidence type="ECO:0000256" key="7">
    <source>
        <dbReference type="RuleBase" id="RU003910"/>
    </source>
</evidence>
<keyword evidence="3 7" id="KW-0689">Ribosomal protein</keyword>
<sequence length="164" mass="19410">MNRYESTIILTPVLSEEEIKNKLKTYRDFIEQNGGVKIDDEHWGIKKLAYPIQKKNTGVYHIYDFEAPTDLISKLEVQYKRDESLLRFLTIRLDKYGIDYADRRKKGEVDYKDADFLTRFVNEQGKILPRRLTGNSLKYQRKVATAVKRARHLALMPYVTDLYK</sequence>
<dbReference type="InterPro" id="IPR036870">
    <property type="entry name" value="Ribosomal_bS18_sf"/>
</dbReference>
<dbReference type="HAMAP" id="MF_00270">
    <property type="entry name" value="Ribosomal_bS18"/>
    <property type="match status" value="1"/>
</dbReference>
<evidence type="ECO:0000256" key="3">
    <source>
        <dbReference type="ARBA" id="ARBA00022980"/>
    </source>
</evidence>
<dbReference type="PANTHER" id="PTHR13479">
    <property type="entry name" value="30S RIBOSOMAL PROTEIN S18"/>
    <property type="match status" value="1"/>
</dbReference>
<dbReference type="NCBIfam" id="TIGR00166">
    <property type="entry name" value="S6"/>
    <property type="match status" value="1"/>
</dbReference>
<dbReference type="InterPro" id="IPR020814">
    <property type="entry name" value="Ribosomal_S6_plastid/chlpt"/>
</dbReference>
<dbReference type="GO" id="GO:0070181">
    <property type="term" value="F:small ribosomal subunit rRNA binding"/>
    <property type="evidence" value="ECO:0007669"/>
    <property type="project" value="TreeGrafter"/>
</dbReference>
<dbReference type="SUPFAM" id="SSF54995">
    <property type="entry name" value="Ribosomal protein S6"/>
    <property type="match status" value="1"/>
</dbReference>
<dbReference type="OrthoDB" id="8300324at2759"/>
<accession>A0A7R8ZVG9</accession>
<evidence type="ECO:0000313" key="8">
    <source>
        <dbReference type="EMBL" id="CAD7233451.1"/>
    </source>
</evidence>
<dbReference type="InterPro" id="IPR035980">
    <property type="entry name" value="Ribosomal_bS6_sf"/>
</dbReference>
<proteinExistence type="inferred from homology"/>
<dbReference type="InterPro" id="IPR001648">
    <property type="entry name" value="Ribosomal_bS18"/>
</dbReference>
<dbReference type="InterPro" id="IPR014717">
    <property type="entry name" value="Transl_elong_EF1B/ribsomal_bS6"/>
</dbReference>
<dbReference type="InterPro" id="IPR000529">
    <property type="entry name" value="Ribosomal_bS6"/>
</dbReference>
<dbReference type="PANTHER" id="PTHR13479:SF40">
    <property type="entry name" value="SMALL RIBOSOMAL SUBUNIT PROTEIN BS18M"/>
    <property type="match status" value="1"/>
</dbReference>
<name>A0A7R8ZVG9_9CRUS</name>
<evidence type="ECO:0000256" key="2">
    <source>
        <dbReference type="ARBA" id="ARBA00009512"/>
    </source>
</evidence>
<dbReference type="SUPFAM" id="SSF46911">
    <property type="entry name" value="Ribosomal protein S18"/>
    <property type="match status" value="1"/>
</dbReference>
<dbReference type="EMBL" id="OB666279">
    <property type="protein sequence ID" value="CAD7233451.1"/>
    <property type="molecule type" value="Genomic_DNA"/>
</dbReference>
<dbReference type="Pfam" id="PF01250">
    <property type="entry name" value="Ribosomal_S6"/>
    <property type="match status" value="1"/>
</dbReference>
<dbReference type="AlphaFoldDB" id="A0A7R8ZVG9"/>
<dbReference type="HAMAP" id="MF_00360">
    <property type="entry name" value="Ribosomal_bS6"/>
    <property type="match status" value="1"/>
</dbReference>
<organism evidence="8">
    <name type="scientific">Cyprideis torosa</name>
    <dbReference type="NCBI Taxonomy" id="163714"/>
    <lineage>
        <taxon>Eukaryota</taxon>
        <taxon>Metazoa</taxon>
        <taxon>Ecdysozoa</taxon>
        <taxon>Arthropoda</taxon>
        <taxon>Crustacea</taxon>
        <taxon>Oligostraca</taxon>
        <taxon>Ostracoda</taxon>
        <taxon>Podocopa</taxon>
        <taxon>Podocopida</taxon>
        <taxon>Cytherocopina</taxon>
        <taxon>Cytheroidea</taxon>
        <taxon>Cytherideidae</taxon>
        <taxon>Cyprideis</taxon>
    </lineage>
</organism>
<protein>
    <recommendedName>
        <fullName evidence="5">Small ribosomal subunit protein bS6m</fullName>
    </recommendedName>
    <alternativeName>
        <fullName evidence="6">28S ribosomal protein S6, mitochondrial</fullName>
    </alternativeName>
</protein>
<keyword evidence="4 7" id="KW-0687">Ribonucleoprotein</keyword>
<dbReference type="NCBIfam" id="TIGR00165">
    <property type="entry name" value="S18"/>
    <property type="match status" value="1"/>
</dbReference>